<evidence type="ECO:0000256" key="2">
    <source>
        <dbReference type="ARBA" id="ARBA00022448"/>
    </source>
</evidence>
<sequence>MYNNWMRRQRLLGYVFIGPSMLGVLVFFLIPAVYSFGLMFTNYKFMSPNVEFVGADNIVRMLHDDLFYLSLRNTVIFLLAVPVSIGLGFVVAVILNQKIYLKKLLRGLYFMPYITSGVAVAFVWMLLFQPKQGPINGFLRSVGIAHPPGWLSTTTSSMYAIDIIWVWFLLGYNMIIYLAALQEVSSELLEAAKIDGARPTQILRKIIWPLVSPTTFLLLITGLIMTIKTFGIIQATTQGGPGNSTTILSLYVYQNAFRYYEMGYAATISWALFAIILLITLLQWLGQKKMGSLLSGQGGHRRWSLKEV</sequence>
<evidence type="ECO:0000256" key="5">
    <source>
        <dbReference type="ARBA" id="ARBA00022989"/>
    </source>
</evidence>
<dbReference type="InterPro" id="IPR035906">
    <property type="entry name" value="MetI-like_sf"/>
</dbReference>
<dbReference type="PROSITE" id="PS50928">
    <property type="entry name" value="ABC_TM1"/>
    <property type="match status" value="1"/>
</dbReference>
<dbReference type="InterPro" id="IPR051393">
    <property type="entry name" value="ABC_transporter_permease"/>
</dbReference>
<dbReference type="PANTHER" id="PTHR30193:SF37">
    <property type="entry name" value="INNER MEMBRANE ABC TRANSPORTER PERMEASE PROTEIN YCJO"/>
    <property type="match status" value="1"/>
</dbReference>
<evidence type="ECO:0000259" key="8">
    <source>
        <dbReference type="PROSITE" id="PS50928"/>
    </source>
</evidence>
<keyword evidence="4 7" id="KW-0812">Transmembrane</keyword>
<feature type="domain" description="ABC transmembrane type-1" evidence="8">
    <location>
        <begin position="70"/>
        <end position="283"/>
    </location>
</feature>
<evidence type="ECO:0000313" key="9">
    <source>
        <dbReference type="EMBL" id="MDG0808015.1"/>
    </source>
</evidence>
<keyword evidence="6 7" id="KW-0472">Membrane</keyword>
<comment type="caution">
    <text evidence="9">The sequence shown here is derived from an EMBL/GenBank/DDBJ whole genome shotgun (WGS) entry which is preliminary data.</text>
</comment>
<evidence type="ECO:0000256" key="3">
    <source>
        <dbReference type="ARBA" id="ARBA00022475"/>
    </source>
</evidence>
<feature type="transmembrane region" description="Helical" evidence="7">
    <location>
        <begin position="12"/>
        <end position="36"/>
    </location>
</feature>
<evidence type="ECO:0000256" key="6">
    <source>
        <dbReference type="ARBA" id="ARBA00023136"/>
    </source>
</evidence>
<evidence type="ECO:0000256" key="4">
    <source>
        <dbReference type="ARBA" id="ARBA00022692"/>
    </source>
</evidence>
<evidence type="ECO:0000256" key="7">
    <source>
        <dbReference type="RuleBase" id="RU363032"/>
    </source>
</evidence>
<dbReference type="SUPFAM" id="SSF160964">
    <property type="entry name" value="MalF N-terminal region-like"/>
    <property type="match status" value="1"/>
</dbReference>
<dbReference type="GO" id="GO:0005886">
    <property type="term" value="C:plasma membrane"/>
    <property type="evidence" value="ECO:0007669"/>
    <property type="project" value="UniProtKB-SubCell"/>
</dbReference>
<gene>
    <name evidence="9" type="ORF">OMP40_00305</name>
</gene>
<comment type="similarity">
    <text evidence="7">Belongs to the binding-protein-dependent transport system permease family.</text>
</comment>
<accession>A0A9X4QQY0</accession>
<keyword evidence="10" id="KW-1185">Reference proteome</keyword>
<dbReference type="PANTHER" id="PTHR30193">
    <property type="entry name" value="ABC TRANSPORTER PERMEASE PROTEIN"/>
    <property type="match status" value="1"/>
</dbReference>
<dbReference type="GO" id="GO:0055085">
    <property type="term" value="P:transmembrane transport"/>
    <property type="evidence" value="ECO:0007669"/>
    <property type="project" value="InterPro"/>
</dbReference>
<evidence type="ECO:0000256" key="1">
    <source>
        <dbReference type="ARBA" id="ARBA00004651"/>
    </source>
</evidence>
<evidence type="ECO:0000313" key="10">
    <source>
        <dbReference type="Proteomes" id="UP001153404"/>
    </source>
</evidence>
<dbReference type="Proteomes" id="UP001153404">
    <property type="component" value="Unassembled WGS sequence"/>
</dbReference>
<dbReference type="AlphaFoldDB" id="A0A9X4QQY0"/>
<feature type="transmembrane region" description="Helical" evidence="7">
    <location>
        <begin position="158"/>
        <end position="180"/>
    </location>
</feature>
<keyword evidence="2 7" id="KW-0813">Transport</keyword>
<keyword evidence="3" id="KW-1003">Cell membrane</keyword>
<organism evidence="9 10">
    <name type="scientific">Cohnella rhizosphaerae</name>
    <dbReference type="NCBI Taxonomy" id="1457232"/>
    <lineage>
        <taxon>Bacteria</taxon>
        <taxon>Bacillati</taxon>
        <taxon>Bacillota</taxon>
        <taxon>Bacilli</taxon>
        <taxon>Bacillales</taxon>
        <taxon>Paenibacillaceae</taxon>
        <taxon>Cohnella</taxon>
    </lineage>
</organism>
<feature type="transmembrane region" description="Helical" evidence="7">
    <location>
        <begin position="262"/>
        <end position="285"/>
    </location>
</feature>
<proteinExistence type="inferred from homology"/>
<keyword evidence="5 7" id="KW-1133">Transmembrane helix</keyword>
<comment type="subcellular location">
    <subcellularLocation>
        <location evidence="1 7">Cell membrane</location>
        <topology evidence="1 7">Multi-pass membrane protein</topology>
    </subcellularLocation>
</comment>
<feature type="transmembrane region" description="Helical" evidence="7">
    <location>
        <begin position="206"/>
        <end position="227"/>
    </location>
</feature>
<reference evidence="9" key="1">
    <citation type="submission" date="2022-10" db="EMBL/GenBank/DDBJ databases">
        <title>Comparative genomic analysis of Cohnella hashimotonis sp. nov., isolated from the International Space Station.</title>
        <authorList>
            <person name="Simpson A."/>
            <person name="Venkateswaran K."/>
        </authorList>
    </citation>
    <scope>NUCLEOTIDE SEQUENCE</scope>
    <source>
        <strain evidence="9">DSM 28161</strain>
    </source>
</reference>
<dbReference type="Gene3D" id="1.10.3720.10">
    <property type="entry name" value="MetI-like"/>
    <property type="match status" value="1"/>
</dbReference>
<dbReference type="SUPFAM" id="SSF161098">
    <property type="entry name" value="MetI-like"/>
    <property type="match status" value="1"/>
</dbReference>
<feature type="transmembrane region" description="Helical" evidence="7">
    <location>
        <begin position="75"/>
        <end position="95"/>
    </location>
</feature>
<name>A0A9X4QQY0_9BACL</name>
<dbReference type="RefSeq" id="WP_277528217.1">
    <property type="nucleotide sequence ID" value="NZ_JAPDIA010000001.1"/>
</dbReference>
<protein>
    <submittedName>
        <fullName evidence="9">Sugar ABC transporter permease</fullName>
    </submittedName>
</protein>
<feature type="transmembrane region" description="Helical" evidence="7">
    <location>
        <begin position="107"/>
        <end position="127"/>
    </location>
</feature>
<dbReference type="EMBL" id="JAPDIA010000001">
    <property type="protein sequence ID" value="MDG0808015.1"/>
    <property type="molecule type" value="Genomic_DNA"/>
</dbReference>
<dbReference type="InterPro" id="IPR000515">
    <property type="entry name" value="MetI-like"/>
</dbReference>
<dbReference type="CDD" id="cd06261">
    <property type="entry name" value="TM_PBP2"/>
    <property type="match status" value="1"/>
</dbReference>
<dbReference type="Pfam" id="PF00528">
    <property type="entry name" value="BPD_transp_1"/>
    <property type="match status" value="1"/>
</dbReference>